<evidence type="ECO:0000313" key="1">
    <source>
        <dbReference type="EMBL" id="KAI8012942.1"/>
    </source>
</evidence>
<evidence type="ECO:0000313" key="2">
    <source>
        <dbReference type="Proteomes" id="UP001060215"/>
    </source>
</evidence>
<organism evidence="1 2">
    <name type="scientific">Camellia lanceoleosa</name>
    <dbReference type="NCBI Taxonomy" id="1840588"/>
    <lineage>
        <taxon>Eukaryota</taxon>
        <taxon>Viridiplantae</taxon>
        <taxon>Streptophyta</taxon>
        <taxon>Embryophyta</taxon>
        <taxon>Tracheophyta</taxon>
        <taxon>Spermatophyta</taxon>
        <taxon>Magnoliopsida</taxon>
        <taxon>eudicotyledons</taxon>
        <taxon>Gunneridae</taxon>
        <taxon>Pentapetalae</taxon>
        <taxon>asterids</taxon>
        <taxon>Ericales</taxon>
        <taxon>Theaceae</taxon>
        <taxon>Camellia</taxon>
    </lineage>
</organism>
<accession>A0ACC0HK79</accession>
<dbReference type="EMBL" id="CM045761">
    <property type="protein sequence ID" value="KAI8012942.1"/>
    <property type="molecule type" value="Genomic_DNA"/>
</dbReference>
<reference evidence="1 2" key="1">
    <citation type="journal article" date="2022" name="Plant J.">
        <title>Chromosome-level genome of Camellia lanceoleosa provides a valuable resource for understanding genome evolution and self-incompatibility.</title>
        <authorList>
            <person name="Gong W."/>
            <person name="Xiao S."/>
            <person name="Wang L."/>
            <person name="Liao Z."/>
            <person name="Chang Y."/>
            <person name="Mo W."/>
            <person name="Hu G."/>
            <person name="Li W."/>
            <person name="Zhao G."/>
            <person name="Zhu H."/>
            <person name="Hu X."/>
            <person name="Ji K."/>
            <person name="Xiang X."/>
            <person name="Song Q."/>
            <person name="Yuan D."/>
            <person name="Jin S."/>
            <person name="Zhang L."/>
        </authorList>
    </citation>
    <scope>NUCLEOTIDE SEQUENCE [LARGE SCALE GENOMIC DNA]</scope>
    <source>
        <strain evidence="1">SQ_2022a</strain>
    </source>
</reference>
<gene>
    <name evidence="1" type="ORF">LOK49_LG05G01495</name>
</gene>
<proteinExistence type="predicted"/>
<keyword evidence="2" id="KW-1185">Reference proteome</keyword>
<comment type="caution">
    <text evidence="1">The sequence shown here is derived from an EMBL/GenBank/DDBJ whole genome shotgun (WGS) entry which is preliminary data.</text>
</comment>
<protein>
    <submittedName>
        <fullName evidence="1">Regulatory-associated protein of TOR 1</fullName>
    </submittedName>
</protein>
<sequence length="112" mass="12328">MALGDPRGSRCSQSSDVVSNHLIAILRAEEGGSVEYRGDSMENETSVPLNTETTTEILMAYLPRTLVLCEFRHQEFEAPSSSSSEVVPNWRPQGRVRSLSLSLSLSLSPFLN</sequence>
<dbReference type="Proteomes" id="UP001060215">
    <property type="component" value="Chromosome 4"/>
</dbReference>
<name>A0ACC0HK79_9ERIC</name>